<evidence type="ECO:0000313" key="1">
    <source>
        <dbReference type="EMBL" id="KXH46779.1"/>
    </source>
</evidence>
<name>A0A135TF89_9PEZI</name>
<comment type="caution">
    <text evidence="1">The sequence shown here is derived from an EMBL/GenBank/DDBJ whole genome shotgun (WGS) entry which is preliminary data.</text>
</comment>
<proteinExistence type="predicted"/>
<organism evidence="1 2">
    <name type="scientific">Colletotrichum simmondsii</name>
    <dbReference type="NCBI Taxonomy" id="703756"/>
    <lineage>
        <taxon>Eukaryota</taxon>
        <taxon>Fungi</taxon>
        <taxon>Dikarya</taxon>
        <taxon>Ascomycota</taxon>
        <taxon>Pezizomycotina</taxon>
        <taxon>Sordariomycetes</taxon>
        <taxon>Hypocreomycetidae</taxon>
        <taxon>Glomerellales</taxon>
        <taxon>Glomerellaceae</taxon>
        <taxon>Colletotrichum</taxon>
        <taxon>Colletotrichum acutatum species complex</taxon>
    </lineage>
</organism>
<dbReference type="EMBL" id="JFBX01000181">
    <property type="protein sequence ID" value="KXH46779.1"/>
    <property type="molecule type" value="Genomic_DNA"/>
</dbReference>
<evidence type="ECO:0000313" key="2">
    <source>
        <dbReference type="Proteomes" id="UP000070328"/>
    </source>
</evidence>
<sequence length="172" mass="19929">MTQSAGLGRVVLVDMVINLDTLCGKSKTHNETITLRRHRSKEFIWYLDLYQPRITGEQLCTRHQSRKQVIRGNERVRGEMRLIGAHQLQSWSPLLVRDGIPGALSPSLGHPKVIREDRRQRLRAVVTKKFPRVTHSPRLRFQESDVAPWETEDNIYTEHSSVQVDRMLPQTS</sequence>
<protein>
    <submittedName>
        <fullName evidence="1">Uncharacterized protein</fullName>
    </submittedName>
</protein>
<reference evidence="1 2" key="1">
    <citation type="submission" date="2014-02" db="EMBL/GenBank/DDBJ databases">
        <title>The genome sequence of Colletotrichum simmondsii CBS122122.</title>
        <authorList>
            <person name="Baroncelli R."/>
            <person name="Thon M.R."/>
        </authorList>
    </citation>
    <scope>NUCLEOTIDE SEQUENCE [LARGE SCALE GENOMIC DNA]</scope>
    <source>
        <strain evidence="1 2">CBS122122</strain>
    </source>
</reference>
<dbReference type="AlphaFoldDB" id="A0A135TF89"/>
<accession>A0A135TF89</accession>
<dbReference type="Proteomes" id="UP000070328">
    <property type="component" value="Unassembled WGS sequence"/>
</dbReference>
<keyword evidence="2" id="KW-1185">Reference proteome</keyword>
<gene>
    <name evidence="1" type="ORF">CSIM01_06844</name>
</gene>